<dbReference type="EMBL" id="FNFP01000001">
    <property type="protein sequence ID" value="SDK16961.1"/>
    <property type="molecule type" value="Genomic_DNA"/>
</dbReference>
<sequence length="70" mass="8274">MYFFKNSKEEAEFIGGKSDWTRAKEIAETCLFFKEDVEDELVADDLRSCYNCRLRRWTEKSFVCCGDLSL</sequence>
<dbReference type="RefSeq" id="WP_090550906.1">
    <property type="nucleotide sequence ID" value="NZ_FNFP01000001.1"/>
</dbReference>
<protein>
    <submittedName>
        <fullName evidence="1">Uncharacterized protein</fullName>
    </submittedName>
</protein>
<dbReference type="Proteomes" id="UP000198718">
    <property type="component" value="Unassembled WGS sequence"/>
</dbReference>
<organism evidence="1 2">
    <name type="scientific">Natronincola ferrireducens</name>
    <dbReference type="NCBI Taxonomy" id="393762"/>
    <lineage>
        <taxon>Bacteria</taxon>
        <taxon>Bacillati</taxon>
        <taxon>Bacillota</taxon>
        <taxon>Clostridia</taxon>
        <taxon>Peptostreptococcales</taxon>
        <taxon>Natronincolaceae</taxon>
        <taxon>Natronincola</taxon>
    </lineage>
</organism>
<name>A0A1G8ZPI5_9FIRM</name>
<evidence type="ECO:0000313" key="2">
    <source>
        <dbReference type="Proteomes" id="UP000198718"/>
    </source>
</evidence>
<dbReference type="OrthoDB" id="5359740at2"/>
<accession>A0A1G8ZPI5</accession>
<proteinExistence type="predicted"/>
<gene>
    <name evidence="1" type="ORF">SAMN05660472_00925</name>
</gene>
<reference evidence="1 2" key="1">
    <citation type="submission" date="2016-10" db="EMBL/GenBank/DDBJ databases">
        <authorList>
            <person name="de Groot N.N."/>
        </authorList>
    </citation>
    <scope>NUCLEOTIDE SEQUENCE [LARGE SCALE GENOMIC DNA]</scope>
    <source>
        <strain evidence="1 2">DSM 18346</strain>
    </source>
</reference>
<dbReference type="STRING" id="393762.SAMN05660472_00925"/>
<evidence type="ECO:0000313" key="1">
    <source>
        <dbReference type="EMBL" id="SDK16961.1"/>
    </source>
</evidence>
<dbReference type="AlphaFoldDB" id="A0A1G8ZPI5"/>
<keyword evidence="2" id="KW-1185">Reference proteome</keyword>